<proteinExistence type="predicted"/>
<keyword evidence="5" id="KW-0472">Membrane</keyword>
<evidence type="ECO:0000256" key="5">
    <source>
        <dbReference type="SAM" id="Phobius"/>
    </source>
</evidence>
<protein>
    <recommendedName>
        <fullName evidence="6">Signal transduction histidine kinase subgroup 3 dimerisation and phosphoacceptor domain-containing protein</fullName>
    </recommendedName>
</protein>
<sequence>MAAAITTVVILCFFGVGLTHAVGSGFGALGLAECGALMLVLLGLQLCHSFPSRIPGVAGRRRITLSVQAVLTFLPFLAFGAAWLGMPGFLAASCLLVLRPTLAWSAFALVVAATGGVQFAVGYGVGDLAYNLVATILTGLVVYGLSLLSSLIGEVQAARDELVRLTLAQERVRFARDLHDLLGFSLATITLKCELTQRLMSDQPARAEQELAEVVQASRQALKEVRSVASSYLRMSLEREVAAASSLLRAIGIHAEMRMNVNQVPPAVDIVLAAVLREGITNVLRHSKAQKCVVEAGTDEGSVHLKIVNDGLRQSRLAHIPQQSGDTGPGGIGLSSLAERARGLGGRLTSGERADGLYELIVVLPVRAGAGAEGDPLTATPPRGRSVRHPSGSGH</sequence>
<evidence type="ECO:0000256" key="3">
    <source>
        <dbReference type="ARBA" id="ARBA00023012"/>
    </source>
</evidence>
<reference evidence="7" key="1">
    <citation type="journal article" date="2014" name="Int. J. Syst. Evol. Microbiol.">
        <title>Complete genome sequence of Corynebacterium casei LMG S-19264T (=DSM 44701T), isolated from a smear-ripened cheese.</title>
        <authorList>
            <consortium name="US DOE Joint Genome Institute (JGI-PGF)"/>
            <person name="Walter F."/>
            <person name="Albersmeier A."/>
            <person name="Kalinowski J."/>
            <person name="Ruckert C."/>
        </authorList>
    </citation>
    <scope>NUCLEOTIDE SEQUENCE</scope>
    <source>
        <strain evidence="7">JCM 4637</strain>
    </source>
</reference>
<dbReference type="GO" id="GO:0016020">
    <property type="term" value="C:membrane"/>
    <property type="evidence" value="ECO:0007669"/>
    <property type="project" value="InterPro"/>
</dbReference>
<organism evidence="7 8">
    <name type="scientific">Streptomyces finlayi</name>
    <dbReference type="NCBI Taxonomy" id="67296"/>
    <lineage>
        <taxon>Bacteria</taxon>
        <taxon>Bacillati</taxon>
        <taxon>Actinomycetota</taxon>
        <taxon>Actinomycetes</taxon>
        <taxon>Kitasatosporales</taxon>
        <taxon>Streptomycetaceae</taxon>
        <taxon>Streptomyces</taxon>
    </lineage>
</organism>
<keyword evidence="5" id="KW-1133">Transmembrane helix</keyword>
<evidence type="ECO:0000313" key="7">
    <source>
        <dbReference type="EMBL" id="GHD10809.1"/>
    </source>
</evidence>
<dbReference type="Gene3D" id="1.20.5.1930">
    <property type="match status" value="1"/>
</dbReference>
<evidence type="ECO:0000256" key="2">
    <source>
        <dbReference type="ARBA" id="ARBA00022777"/>
    </source>
</evidence>
<dbReference type="Gene3D" id="3.30.565.10">
    <property type="entry name" value="Histidine kinase-like ATPase, C-terminal domain"/>
    <property type="match status" value="1"/>
</dbReference>
<feature type="transmembrane region" description="Helical" evidence="5">
    <location>
        <begin position="102"/>
        <end position="121"/>
    </location>
</feature>
<evidence type="ECO:0000256" key="4">
    <source>
        <dbReference type="SAM" id="MobiDB-lite"/>
    </source>
</evidence>
<dbReference type="PANTHER" id="PTHR24421">
    <property type="entry name" value="NITRATE/NITRITE SENSOR PROTEIN NARX-RELATED"/>
    <property type="match status" value="1"/>
</dbReference>
<dbReference type="RefSeq" id="WP_229898388.1">
    <property type="nucleotide sequence ID" value="NZ_BMVC01000016.1"/>
</dbReference>
<evidence type="ECO:0000259" key="6">
    <source>
        <dbReference type="Pfam" id="PF07730"/>
    </source>
</evidence>
<dbReference type="Pfam" id="PF07730">
    <property type="entry name" value="HisKA_3"/>
    <property type="match status" value="1"/>
</dbReference>
<keyword evidence="1" id="KW-0808">Transferase</keyword>
<keyword evidence="3" id="KW-0902">Two-component regulatory system</keyword>
<dbReference type="InterPro" id="IPR050482">
    <property type="entry name" value="Sensor_HK_TwoCompSys"/>
</dbReference>
<accession>A0A918X4F7</accession>
<dbReference type="GO" id="GO:0000155">
    <property type="term" value="F:phosphorelay sensor kinase activity"/>
    <property type="evidence" value="ECO:0007669"/>
    <property type="project" value="InterPro"/>
</dbReference>
<reference evidence="7" key="2">
    <citation type="submission" date="2020-09" db="EMBL/GenBank/DDBJ databases">
        <authorList>
            <person name="Sun Q."/>
            <person name="Ohkuma M."/>
        </authorList>
    </citation>
    <scope>NUCLEOTIDE SEQUENCE</scope>
    <source>
        <strain evidence="7">JCM 4637</strain>
    </source>
</reference>
<dbReference type="SUPFAM" id="SSF55874">
    <property type="entry name" value="ATPase domain of HSP90 chaperone/DNA topoisomerase II/histidine kinase"/>
    <property type="match status" value="1"/>
</dbReference>
<feature type="domain" description="Signal transduction histidine kinase subgroup 3 dimerisation and phosphoacceptor" evidence="6">
    <location>
        <begin position="170"/>
        <end position="230"/>
    </location>
</feature>
<evidence type="ECO:0000313" key="8">
    <source>
        <dbReference type="Proteomes" id="UP000638353"/>
    </source>
</evidence>
<dbReference type="PANTHER" id="PTHR24421:SF63">
    <property type="entry name" value="SENSOR HISTIDINE KINASE DESK"/>
    <property type="match status" value="1"/>
</dbReference>
<dbReference type="GO" id="GO:0046983">
    <property type="term" value="F:protein dimerization activity"/>
    <property type="evidence" value="ECO:0007669"/>
    <property type="project" value="InterPro"/>
</dbReference>
<feature type="transmembrane region" description="Helical" evidence="5">
    <location>
        <begin position="29"/>
        <end position="48"/>
    </location>
</feature>
<dbReference type="AlphaFoldDB" id="A0A918X4F7"/>
<feature type="transmembrane region" description="Helical" evidence="5">
    <location>
        <begin position="69"/>
        <end position="90"/>
    </location>
</feature>
<dbReference type="CDD" id="cd16917">
    <property type="entry name" value="HATPase_UhpB-NarQ-NarX-like"/>
    <property type="match status" value="1"/>
</dbReference>
<feature type="region of interest" description="Disordered" evidence="4">
    <location>
        <begin position="372"/>
        <end position="395"/>
    </location>
</feature>
<dbReference type="Proteomes" id="UP000638353">
    <property type="component" value="Unassembled WGS sequence"/>
</dbReference>
<evidence type="ECO:0000256" key="1">
    <source>
        <dbReference type="ARBA" id="ARBA00022679"/>
    </source>
</evidence>
<comment type="caution">
    <text evidence="7">The sequence shown here is derived from an EMBL/GenBank/DDBJ whole genome shotgun (WGS) entry which is preliminary data.</text>
</comment>
<dbReference type="InterPro" id="IPR036890">
    <property type="entry name" value="HATPase_C_sf"/>
</dbReference>
<keyword evidence="5" id="KW-0812">Transmembrane</keyword>
<dbReference type="InterPro" id="IPR011712">
    <property type="entry name" value="Sig_transdc_His_kin_sub3_dim/P"/>
</dbReference>
<gene>
    <name evidence="7" type="ORF">GCM10010334_66420</name>
</gene>
<keyword evidence="2" id="KW-0418">Kinase</keyword>
<dbReference type="EMBL" id="BMVC01000016">
    <property type="protein sequence ID" value="GHD10809.1"/>
    <property type="molecule type" value="Genomic_DNA"/>
</dbReference>
<feature type="transmembrane region" description="Helical" evidence="5">
    <location>
        <begin position="128"/>
        <end position="152"/>
    </location>
</feature>
<name>A0A918X4F7_9ACTN</name>